<dbReference type="Pfam" id="PF02397">
    <property type="entry name" value="Bac_transf"/>
    <property type="match status" value="1"/>
</dbReference>
<dbReference type="GO" id="GO:0016780">
    <property type="term" value="F:phosphotransferase activity, for other substituted phosphate groups"/>
    <property type="evidence" value="ECO:0007669"/>
    <property type="project" value="TreeGrafter"/>
</dbReference>
<evidence type="ECO:0000256" key="8">
    <source>
        <dbReference type="ARBA" id="ARBA00023136"/>
    </source>
</evidence>
<evidence type="ECO:0000259" key="10">
    <source>
        <dbReference type="Pfam" id="PF02397"/>
    </source>
</evidence>
<dbReference type="Gene3D" id="3.40.50.720">
    <property type="entry name" value="NAD(P)-binding Rossmann-like Domain"/>
    <property type="match status" value="1"/>
</dbReference>
<dbReference type="RefSeq" id="WP_154338772.1">
    <property type="nucleotide sequence ID" value="NZ_WNBG01000001.1"/>
</dbReference>
<evidence type="ECO:0000256" key="3">
    <source>
        <dbReference type="ARBA" id="ARBA00006464"/>
    </source>
</evidence>
<evidence type="ECO:0000256" key="9">
    <source>
        <dbReference type="SAM" id="Phobius"/>
    </source>
</evidence>
<accession>A0A7X2XFJ5</accession>
<evidence type="ECO:0000313" key="12">
    <source>
        <dbReference type="EMBL" id="MTU03320.1"/>
    </source>
</evidence>
<gene>
    <name evidence="11" type="primary">wbaP</name>
    <name evidence="11" type="ORF">GMD11_02755</name>
    <name evidence="12" type="ORF">GMD18_02755</name>
</gene>
<comment type="similarity">
    <text evidence="3">Belongs to the bacterial sugar transferase family.</text>
</comment>
<dbReference type="NCBIfam" id="TIGR03022">
    <property type="entry name" value="WbaP_sugtrans"/>
    <property type="match status" value="1"/>
</dbReference>
<dbReference type="InterPro" id="IPR003362">
    <property type="entry name" value="Bact_transf"/>
</dbReference>
<dbReference type="PANTHER" id="PTHR30576:SF4">
    <property type="entry name" value="UNDECAPRENYL-PHOSPHATE GALACTOSE PHOSPHOTRANSFERASE"/>
    <property type="match status" value="1"/>
</dbReference>
<reference evidence="13 14" key="1">
    <citation type="journal article" date="2019" name="Nat. Med.">
        <title>A library of human gut bacterial isolates paired with longitudinal multiomics data enables mechanistic microbiome research.</title>
        <authorList>
            <person name="Poyet M."/>
            <person name="Groussin M."/>
            <person name="Gibbons S.M."/>
            <person name="Avila-Pacheco J."/>
            <person name="Jiang X."/>
            <person name="Kearney S.M."/>
            <person name="Perrotta A.R."/>
            <person name="Berdy B."/>
            <person name="Zhao S."/>
            <person name="Lieberman T.D."/>
            <person name="Swanson P.K."/>
            <person name="Smith M."/>
            <person name="Roesemann S."/>
            <person name="Alexander J.E."/>
            <person name="Rich S.A."/>
            <person name="Livny J."/>
            <person name="Vlamakis H."/>
            <person name="Clish C."/>
            <person name="Bullock K."/>
            <person name="Deik A."/>
            <person name="Scott J."/>
            <person name="Pierce K.A."/>
            <person name="Xavier R.J."/>
            <person name="Alm E.J."/>
        </authorList>
    </citation>
    <scope>NUCLEOTIDE SEQUENCE [LARGE SCALE GENOMIC DNA]</scope>
    <source>
        <strain evidence="11 14">BIOML-A13</strain>
        <strain evidence="12 13">BIOML-A3</strain>
    </source>
</reference>
<evidence type="ECO:0000313" key="11">
    <source>
        <dbReference type="EMBL" id="MTT75188.1"/>
    </source>
</evidence>
<dbReference type="PANTHER" id="PTHR30576">
    <property type="entry name" value="COLANIC BIOSYNTHESIS UDP-GLUCOSE LIPID CARRIER TRANSFERASE"/>
    <property type="match status" value="1"/>
</dbReference>
<comment type="subcellular location">
    <subcellularLocation>
        <location evidence="2">Cell membrane</location>
    </subcellularLocation>
    <subcellularLocation>
        <location evidence="1">Membrane</location>
        <topology evidence="1">Multi-pass membrane protein</topology>
    </subcellularLocation>
</comment>
<keyword evidence="6 9" id="KW-0812">Transmembrane</keyword>
<sequence>MNQIKFKIPKYDKYTNYFLSALLFVIDYLSIVLAEQSAFVLRNWIVSDGGTLHISWLNFWVVFPLLYLLFLNIEQLYNRRMQFWQVIEKIFQASLYAVVAIVIVLYIGQIAASTSRMFIFLLWLFSFIYLTVFRYLTKKFLEKVQLLQIPVLIIGAGKTAELLVKGIINDAGMGYKIIGLLEDNCVRNGILKRFPVLGKFSDVEAVILKTGVQHVFIAAPGLEQEKLTRLIYKVQPLVKNMGIIPNLVGIPMGGIEVESFFYEKLMLLRLKNNLARSWNRYLKTIFDFALTLVGTVAISPILIFIAIWIYKDSPGPVIFKHTRIGKNGKKFPCYKFRSMCIDAKEKLAELLENDPVSKAEWERDFKLKNDPRITKSGAFLRKTSLDELPQIFNVLKGEMSLVGPRPVIKEELERYGEYVDDYLMVKPGITGMWQVSGRSDIDYTERVLLDSWYVRNWSVWIDIVMLVKTFKVVLLRKGAY</sequence>
<keyword evidence="5 11" id="KW-0808">Transferase</keyword>
<dbReference type="InterPro" id="IPR017472">
    <property type="entry name" value="Undecaprenyl-P_galact_Ptfrase"/>
</dbReference>
<dbReference type="EMBL" id="WNBM01000001">
    <property type="protein sequence ID" value="MTT75188.1"/>
    <property type="molecule type" value="Genomic_DNA"/>
</dbReference>
<dbReference type="GO" id="GO:0000271">
    <property type="term" value="P:polysaccharide biosynthetic process"/>
    <property type="evidence" value="ECO:0007669"/>
    <property type="project" value="InterPro"/>
</dbReference>
<keyword evidence="7 9" id="KW-1133">Transmembrane helix</keyword>
<keyword evidence="8 9" id="KW-0472">Membrane</keyword>
<dbReference type="AlphaFoldDB" id="A0A7X2XFJ5"/>
<name>A0A7X2XFJ5_9FIRM</name>
<evidence type="ECO:0000256" key="5">
    <source>
        <dbReference type="ARBA" id="ARBA00022679"/>
    </source>
</evidence>
<evidence type="ECO:0000256" key="2">
    <source>
        <dbReference type="ARBA" id="ARBA00004236"/>
    </source>
</evidence>
<dbReference type="InterPro" id="IPR017475">
    <property type="entry name" value="EPS_sugar_tfrase"/>
</dbReference>
<keyword evidence="4" id="KW-1003">Cell membrane</keyword>
<feature type="domain" description="Bacterial sugar transferase" evidence="10">
    <location>
        <begin position="283"/>
        <end position="474"/>
    </location>
</feature>
<dbReference type="Pfam" id="PF13727">
    <property type="entry name" value="CoA_binding_3"/>
    <property type="match status" value="1"/>
</dbReference>
<dbReference type="NCBIfam" id="TIGR03025">
    <property type="entry name" value="EPS_sugtrans"/>
    <property type="match status" value="1"/>
</dbReference>
<organism evidence="11 14">
    <name type="scientific">Phascolarctobacterium faecium</name>
    <dbReference type="NCBI Taxonomy" id="33025"/>
    <lineage>
        <taxon>Bacteria</taxon>
        <taxon>Bacillati</taxon>
        <taxon>Bacillota</taxon>
        <taxon>Negativicutes</taxon>
        <taxon>Acidaminococcales</taxon>
        <taxon>Acidaminococcaceae</taxon>
        <taxon>Phascolarctobacterium</taxon>
    </lineage>
</organism>
<comment type="caution">
    <text evidence="11">The sequence shown here is derived from an EMBL/GenBank/DDBJ whole genome shotgun (WGS) entry which is preliminary data.</text>
</comment>
<evidence type="ECO:0000256" key="7">
    <source>
        <dbReference type="ARBA" id="ARBA00022989"/>
    </source>
</evidence>
<evidence type="ECO:0000313" key="13">
    <source>
        <dbReference type="Proteomes" id="UP000443070"/>
    </source>
</evidence>
<feature type="transmembrane region" description="Helical" evidence="9">
    <location>
        <begin position="54"/>
        <end position="73"/>
    </location>
</feature>
<keyword evidence="13" id="KW-1185">Reference proteome</keyword>
<dbReference type="GO" id="GO:0005886">
    <property type="term" value="C:plasma membrane"/>
    <property type="evidence" value="ECO:0007669"/>
    <property type="project" value="UniProtKB-SubCell"/>
</dbReference>
<feature type="transmembrane region" description="Helical" evidence="9">
    <location>
        <begin position="93"/>
        <end position="112"/>
    </location>
</feature>
<dbReference type="EMBL" id="WNBW01000001">
    <property type="protein sequence ID" value="MTU03320.1"/>
    <property type="molecule type" value="Genomic_DNA"/>
</dbReference>
<feature type="transmembrane region" description="Helical" evidence="9">
    <location>
        <begin position="285"/>
        <end position="310"/>
    </location>
</feature>
<evidence type="ECO:0000313" key="14">
    <source>
        <dbReference type="Proteomes" id="UP000484547"/>
    </source>
</evidence>
<dbReference type="OrthoDB" id="9808602at2"/>
<evidence type="ECO:0000256" key="1">
    <source>
        <dbReference type="ARBA" id="ARBA00004141"/>
    </source>
</evidence>
<dbReference type="Proteomes" id="UP000443070">
    <property type="component" value="Unassembled WGS sequence"/>
</dbReference>
<proteinExistence type="inferred from homology"/>
<dbReference type="Proteomes" id="UP000484547">
    <property type="component" value="Unassembled WGS sequence"/>
</dbReference>
<feature type="transmembrane region" description="Helical" evidence="9">
    <location>
        <begin position="14"/>
        <end position="34"/>
    </location>
</feature>
<evidence type="ECO:0000256" key="4">
    <source>
        <dbReference type="ARBA" id="ARBA00022475"/>
    </source>
</evidence>
<feature type="transmembrane region" description="Helical" evidence="9">
    <location>
        <begin position="118"/>
        <end position="136"/>
    </location>
</feature>
<evidence type="ECO:0000256" key="6">
    <source>
        <dbReference type="ARBA" id="ARBA00022692"/>
    </source>
</evidence>
<protein>
    <submittedName>
        <fullName evidence="11">Undecaprenyl-phosphate galactose phosphotransferase WbaP</fullName>
    </submittedName>
</protein>